<dbReference type="GO" id="GO:0003989">
    <property type="term" value="F:acetyl-CoA carboxylase activity"/>
    <property type="evidence" value="ECO:0007669"/>
    <property type="project" value="UniProtKB-EC"/>
</dbReference>
<evidence type="ECO:0000256" key="1">
    <source>
        <dbReference type="ARBA" id="ARBA00001941"/>
    </source>
</evidence>
<dbReference type="RefSeq" id="WP_156013818.1">
    <property type="nucleotide sequence ID" value="NZ_CP045484.1"/>
</dbReference>
<dbReference type="SUPFAM" id="SSF51246">
    <property type="entry name" value="Rudiment single hybrid motif"/>
    <property type="match status" value="1"/>
</dbReference>
<dbReference type="SMART" id="SM00878">
    <property type="entry name" value="Biotin_carb_C"/>
    <property type="match status" value="1"/>
</dbReference>
<gene>
    <name evidence="9" type="ORF">D1869_02825</name>
    <name evidence="8" type="ORF">HNQ62_000547</name>
</gene>
<dbReference type="KEGG" id="soh:D1869_02825"/>
<dbReference type="GO" id="GO:0005524">
    <property type="term" value="F:ATP binding"/>
    <property type="evidence" value="ECO:0007669"/>
    <property type="project" value="UniProtKB-UniRule"/>
</dbReference>
<proteinExistence type="predicted"/>
<dbReference type="EMBL" id="CP045484">
    <property type="protein sequence ID" value="QGR16248.1"/>
    <property type="molecule type" value="Genomic_DNA"/>
</dbReference>
<evidence type="ECO:0000259" key="6">
    <source>
        <dbReference type="PROSITE" id="PS50975"/>
    </source>
</evidence>
<dbReference type="GO" id="GO:0046872">
    <property type="term" value="F:metal ion binding"/>
    <property type="evidence" value="ECO:0007669"/>
    <property type="project" value="InterPro"/>
</dbReference>
<keyword evidence="4 5" id="KW-0067">ATP-binding</keyword>
<dbReference type="InterPro" id="IPR005481">
    <property type="entry name" value="BC-like_N"/>
</dbReference>
<dbReference type="EC" id="6.4.1.2" evidence="8"/>
<dbReference type="InterPro" id="IPR016185">
    <property type="entry name" value="PreATP-grasp_dom_sf"/>
</dbReference>
<dbReference type="GO" id="GO:0004658">
    <property type="term" value="F:propionyl-CoA carboxylase activity"/>
    <property type="evidence" value="ECO:0007669"/>
    <property type="project" value="UniProtKB-EC"/>
</dbReference>
<feature type="domain" description="ATP-grasp" evidence="6">
    <location>
        <begin position="122"/>
        <end position="320"/>
    </location>
</feature>
<evidence type="ECO:0000256" key="4">
    <source>
        <dbReference type="ARBA" id="ARBA00022840"/>
    </source>
</evidence>
<sequence>MPPFGKVLVANRGEIAVRVMKAIKEMGMKAVAVYSEADKYALHVKYADEAYYIGPPPALESYLNIQAIIDAAEKAHADAVHPGYGFLSENADFAEAVVKAGLTWIGPPVDAMRAIKSKLDGKRIAKQAGVPISPGSDGPVDSLDEALKLAEKIGYPIMVKAAFGGGGTGITRVDNPDQLVEVWERNKRLAYQAFGKADLYIEKAAVNPRHIEFQLIGDRYGNYVVAWERECTIQRRNQKLIEEAPSPALKMEERERMFEPIIKFGQIIHYYTLGTFETVFSDTTREFYFLELNKRLQVEHPITEMIFRIDLVKLQINIAAGEHLPFTQEELNKRVRGHAIEYRINAEDPLNDFTGSSGFITYYKEPTGPGVRVDSGVTLGSYVPPFYDSLISKLIVYGENRAYAIQAGIRALNDYKIGGVRTTIELYKWISQEEDFQKGKFSTAYIAEKREQFLKFLKTKEQMKAALAATLYQRGLLKKITTTSTSVQTQSQTKRSNWKTYGLMQQSSYRVMW</sequence>
<dbReference type="PROSITE" id="PS50979">
    <property type="entry name" value="BC"/>
    <property type="match status" value="1"/>
</dbReference>
<dbReference type="PROSITE" id="PS00866">
    <property type="entry name" value="CPSASE_1"/>
    <property type="match status" value="1"/>
</dbReference>
<dbReference type="AlphaFoldDB" id="A0A650CES0"/>
<evidence type="ECO:0000313" key="9">
    <source>
        <dbReference type="EMBL" id="QGR16248.1"/>
    </source>
</evidence>
<keyword evidence="2 9" id="KW-0436">Ligase</keyword>
<dbReference type="EC" id="6.4.1.3" evidence="8"/>
<dbReference type="SUPFAM" id="SSF56059">
    <property type="entry name" value="Glutathione synthetase ATP-binding domain-like"/>
    <property type="match status" value="1"/>
</dbReference>
<evidence type="ECO:0000313" key="10">
    <source>
        <dbReference type="Proteomes" id="UP000427373"/>
    </source>
</evidence>
<comment type="cofactor">
    <cofactor evidence="1">
        <name>Co(2+)</name>
        <dbReference type="ChEBI" id="CHEBI:48828"/>
    </cofactor>
</comment>
<dbReference type="InterPro" id="IPR011054">
    <property type="entry name" value="Rudment_hybrid_motif"/>
</dbReference>
<reference evidence="8 11" key="2">
    <citation type="submission" date="2020-08" db="EMBL/GenBank/DDBJ databases">
        <title>Genomic Encyclopedia of Type Strains, Phase IV (KMG-IV): sequencing the most valuable type-strain genomes for metagenomic binning, comparative biology and taxonomic classification.</title>
        <authorList>
            <person name="Goeker M."/>
        </authorList>
    </citation>
    <scope>NUCLEOTIDE SEQUENCE [LARGE SCALE GENOMIC DNA]</scope>
    <source>
        <strain evidence="8 11">DSM 12421</strain>
    </source>
</reference>
<dbReference type="PANTHER" id="PTHR45007">
    <property type="entry name" value="CARBOXYLASE, PUTATIVE (AFU_ORTHOLOGUE AFUA_5G07570)-RELATED"/>
    <property type="match status" value="1"/>
</dbReference>
<evidence type="ECO:0000259" key="7">
    <source>
        <dbReference type="PROSITE" id="PS50979"/>
    </source>
</evidence>
<dbReference type="Gene3D" id="3.30.470.20">
    <property type="entry name" value="ATP-grasp fold, B domain"/>
    <property type="match status" value="1"/>
</dbReference>
<keyword evidence="3 5" id="KW-0547">Nucleotide-binding</keyword>
<evidence type="ECO:0000256" key="3">
    <source>
        <dbReference type="ARBA" id="ARBA00022741"/>
    </source>
</evidence>
<feature type="domain" description="Biotin carboxylation" evidence="7">
    <location>
        <begin position="3"/>
        <end position="451"/>
    </location>
</feature>
<dbReference type="Proteomes" id="UP000427373">
    <property type="component" value="Chromosome"/>
</dbReference>
<dbReference type="OrthoDB" id="31083at2157"/>
<evidence type="ECO:0000256" key="2">
    <source>
        <dbReference type="ARBA" id="ARBA00022598"/>
    </source>
</evidence>
<dbReference type="PANTHER" id="PTHR45007:SF1">
    <property type="entry name" value="CARBOXYLASE, PUTATIVE (AFU_ORTHOLOGUE AFUA_5G07570)-RELATED"/>
    <property type="match status" value="1"/>
</dbReference>
<dbReference type="InterPro" id="IPR005482">
    <property type="entry name" value="Biotin_COase_C"/>
</dbReference>
<keyword evidence="10" id="KW-1185">Reference proteome</keyword>
<dbReference type="SUPFAM" id="SSF52440">
    <property type="entry name" value="PreATP-grasp domain"/>
    <property type="match status" value="1"/>
</dbReference>
<organism evidence="9 10">
    <name type="scientific">Sulfurisphaera ohwakuensis</name>
    <dbReference type="NCBI Taxonomy" id="69656"/>
    <lineage>
        <taxon>Archaea</taxon>
        <taxon>Thermoproteota</taxon>
        <taxon>Thermoprotei</taxon>
        <taxon>Sulfolobales</taxon>
        <taxon>Sulfolobaceae</taxon>
        <taxon>Sulfurisphaera</taxon>
    </lineage>
</organism>
<dbReference type="EC" id="6.4.1.1" evidence="9"/>
<dbReference type="Pfam" id="PF02786">
    <property type="entry name" value="CPSase_L_D2"/>
    <property type="match status" value="1"/>
</dbReference>
<dbReference type="InterPro" id="IPR011764">
    <property type="entry name" value="Biotin_carboxylation_dom"/>
</dbReference>
<accession>A0A650CES0</accession>
<dbReference type="Pfam" id="PF00289">
    <property type="entry name" value="Biotin_carb_N"/>
    <property type="match status" value="1"/>
</dbReference>
<dbReference type="Proteomes" id="UP000582213">
    <property type="component" value="Unassembled WGS sequence"/>
</dbReference>
<name>A0A650CES0_SULOH</name>
<dbReference type="InterPro" id="IPR011761">
    <property type="entry name" value="ATP-grasp"/>
</dbReference>
<dbReference type="GO" id="GO:0004736">
    <property type="term" value="F:pyruvate carboxylase activity"/>
    <property type="evidence" value="ECO:0007669"/>
    <property type="project" value="UniProtKB-EC"/>
</dbReference>
<evidence type="ECO:0000313" key="11">
    <source>
        <dbReference type="Proteomes" id="UP000582213"/>
    </source>
</evidence>
<evidence type="ECO:0000256" key="5">
    <source>
        <dbReference type="PROSITE-ProRule" id="PRU00409"/>
    </source>
</evidence>
<dbReference type="PROSITE" id="PS50975">
    <property type="entry name" value="ATP_GRASP"/>
    <property type="match status" value="1"/>
</dbReference>
<dbReference type="EMBL" id="JACHFY010000002">
    <property type="protein sequence ID" value="MBB5252814.1"/>
    <property type="molecule type" value="Genomic_DNA"/>
</dbReference>
<dbReference type="GeneID" id="42800146"/>
<dbReference type="InterPro" id="IPR005479">
    <property type="entry name" value="CPAse_ATP-bd"/>
</dbReference>
<evidence type="ECO:0000313" key="8">
    <source>
        <dbReference type="EMBL" id="MBB5252814.1"/>
    </source>
</evidence>
<dbReference type="FunFam" id="3.40.50.20:FF:000010">
    <property type="entry name" value="Propionyl-CoA carboxylase subunit alpha"/>
    <property type="match status" value="1"/>
</dbReference>
<reference evidence="9 10" key="1">
    <citation type="submission" date="2019-10" db="EMBL/GenBank/DDBJ databases">
        <title>Genome Sequences from Six Type Strain Members of the Archaeal Family Sulfolobaceae: Acidianus ambivalens, Acidianus infernus, Metallosphaera prunae, Stygiolobus azoricus, Sulfolobus metallicus, and Sulfurisphaera ohwakuensis.</title>
        <authorList>
            <person name="Counts J.A."/>
            <person name="Kelly R.M."/>
        </authorList>
    </citation>
    <scope>NUCLEOTIDE SEQUENCE [LARGE SCALE GENOMIC DNA]</scope>
    <source>
        <strain evidence="9 10">TA-1</strain>
    </source>
</reference>
<dbReference type="Pfam" id="PF02785">
    <property type="entry name" value="Biotin_carb_C"/>
    <property type="match status" value="1"/>
</dbReference>
<protein>
    <submittedName>
        <fullName evidence="9">Acetyl-CoA carboxylase biotin carboxylase subunit</fullName>
        <ecNumber evidence="9">6.4.1.1</ecNumber>
    </submittedName>
    <submittedName>
        <fullName evidence="8">Acetyl-CoA/propionyl-CoA carboxylase</fullName>
        <ecNumber evidence="8">6.4.1.2</ecNumber>
        <ecNumber evidence="8">6.4.1.3</ecNumber>
    </submittedName>
</protein>